<protein>
    <submittedName>
        <fullName evidence="2">RNA-directed DNA polymerase from mobile element jockey-like</fullName>
    </submittedName>
</protein>
<dbReference type="EMBL" id="REGN01003793">
    <property type="protein sequence ID" value="RNA20744.1"/>
    <property type="molecule type" value="Genomic_DNA"/>
</dbReference>
<dbReference type="Gene3D" id="3.60.10.10">
    <property type="entry name" value="Endonuclease/exonuclease/phosphatase"/>
    <property type="match status" value="1"/>
</dbReference>
<name>A0A3M7RBH0_BRAPC</name>
<keyword evidence="2" id="KW-0548">Nucleotidyltransferase</keyword>
<keyword evidence="2" id="KW-0695">RNA-directed DNA polymerase</keyword>
<keyword evidence="3" id="KW-1185">Reference proteome</keyword>
<reference evidence="2 3" key="1">
    <citation type="journal article" date="2018" name="Sci. Rep.">
        <title>Genomic signatures of local adaptation to the degree of environmental predictability in rotifers.</title>
        <authorList>
            <person name="Franch-Gras L."/>
            <person name="Hahn C."/>
            <person name="Garcia-Roger E.M."/>
            <person name="Carmona M.J."/>
            <person name="Serra M."/>
            <person name="Gomez A."/>
        </authorList>
    </citation>
    <scope>NUCLEOTIDE SEQUENCE [LARGE SCALE GENOMIC DNA]</scope>
    <source>
        <strain evidence="2">HYR1</strain>
    </source>
</reference>
<evidence type="ECO:0000256" key="1">
    <source>
        <dbReference type="SAM" id="MobiDB-lite"/>
    </source>
</evidence>
<dbReference type="GO" id="GO:0003964">
    <property type="term" value="F:RNA-directed DNA polymerase activity"/>
    <property type="evidence" value="ECO:0007669"/>
    <property type="project" value="UniProtKB-KW"/>
</dbReference>
<dbReference type="InterPro" id="IPR036691">
    <property type="entry name" value="Endo/exonu/phosph_ase_sf"/>
</dbReference>
<feature type="region of interest" description="Disordered" evidence="1">
    <location>
        <begin position="45"/>
        <end position="67"/>
    </location>
</feature>
<proteinExistence type="predicted"/>
<dbReference type="AlphaFoldDB" id="A0A3M7RBH0"/>
<sequence>MSVYSVKVYRTSVQPKNGNKGQVVSIETLLNYPKPTIIKRENEQRLSSEYDNRQKKDNKMMNSRKKKLKTKNQNNLTILHWNCKHLPSKLIILKQFLSIHKPDIMLLNEIKMDITLCNYHLNFQNYQTISKMINVSGGGVAMLILKYLDFSQIESFDSLNLELISIDLKLKNFVVTIIGQYNPSEKELSYELFELITARCPLFVLAGDLDSKTLEIGCHKQSVSGSI</sequence>
<keyword evidence="2" id="KW-0808">Transferase</keyword>
<dbReference type="Proteomes" id="UP000276133">
    <property type="component" value="Unassembled WGS sequence"/>
</dbReference>
<accession>A0A3M7RBH0</accession>
<dbReference type="SUPFAM" id="SSF56219">
    <property type="entry name" value="DNase I-like"/>
    <property type="match status" value="1"/>
</dbReference>
<evidence type="ECO:0000313" key="3">
    <source>
        <dbReference type="Proteomes" id="UP000276133"/>
    </source>
</evidence>
<dbReference type="OrthoDB" id="8025217at2759"/>
<gene>
    <name evidence="2" type="ORF">BpHYR1_032311</name>
</gene>
<evidence type="ECO:0000313" key="2">
    <source>
        <dbReference type="EMBL" id="RNA20744.1"/>
    </source>
</evidence>
<feature type="compositionally biased region" description="Basic and acidic residues" evidence="1">
    <location>
        <begin position="45"/>
        <end position="59"/>
    </location>
</feature>
<organism evidence="2 3">
    <name type="scientific">Brachionus plicatilis</name>
    <name type="common">Marine rotifer</name>
    <name type="synonym">Brachionus muelleri</name>
    <dbReference type="NCBI Taxonomy" id="10195"/>
    <lineage>
        <taxon>Eukaryota</taxon>
        <taxon>Metazoa</taxon>
        <taxon>Spiralia</taxon>
        <taxon>Gnathifera</taxon>
        <taxon>Rotifera</taxon>
        <taxon>Eurotatoria</taxon>
        <taxon>Monogononta</taxon>
        <taxon>Pseudotrocha</taxon>
        <taxon>Ploima</taxon>
        <taxon>Brachionidae</taxon>
        <taxon>Brachionus</taxon>
    </lineage>
</organism>
<comment type="caution">
    <text evidence="2">The sequence shown here is derived from an EMBL/GenBank/DDBJ whole genome shotgun (WGS) entry which is preliminary data.</text>
</comment>